<name>A0A6N7ENG8_9MICO</name>
<comment type="caution">
    <text evidence="2">The sequence shown here is derived from an EMBL/GenBank/DDBJ whole genome shotgun (WGS) entry which is preliminary data.</text>
</comment>
<dbReference type="Pfam" id="PF24254">
    <property type="entry name" value="DUF7455"/>
    <property type="match status" value="1"/>
</dbReference>
<sequence>MPARDRWLHADVTATTTTPAMTALDRCDACGAQAYVRVQLESGELLFCAHHARKHAEALEKVATDIHDETARLHEEEGTAAR</sequence>
<dbReference type="OrthoDB" id="3539048at2"/>
<reference evidence="2 3" key="1">
    <citation type="submission" date="2019-10" db="EMBL/GenBank/DDBJ databases">
        <title>Georgenia wutianyii sp. nov. and Georgenia yuyongxinii sp. nov. isolated from plateau pika (Ochotona curzoniae) in the Qinghai-Tibet plateau of China.</title>
        <authorList>
            <person name="Tian Z."/>
        </authorList>
    </citation>
    <scope>NUCLEOTIDE SEQUENCE [LARGE SCALE GENOMIC DNA]</scope>
    <source>
        <strain evidence="2 3">JCM 19765</strain>
    </source>
</reference>
<dbReference type="EMBL" id="WHPC01000045">
    <property type="protein sequence ID" value="MPV37686.1"/>
    <property type="molecule type" value="Genomic_DNA"/>
</dbReference>
<gene>
    <name evidence="2" type="ORF">GB881_11660</name>
</gene>
<protein>
    <recommendedName>
        <fullName evidence="1">DUF7455 domain-containing protein</fullName>
    </recommendedName>
</protein>
<accession>A0A6N7ENG8</accession>
<dbReference type="InterPro" id="IPR055878">
    <property type="entry name" value="DUF7455"/>
</dbReference>
<evidence type="ECO:0000313" key="2">
    <source>
        <dbReference type="EMBL" id="MPV37686.1"/>
    </source>
</evidence>
<keyword evidence="3" id="KW-1185">Reference proteome</keyword>
<dbReference type="Proteomes" id="UP000437709">
    <property type="component" value="Unassembled WGS sequence"/>
</dbReference>
<evidence type="ECO:0000259" key="1">
    <source>
        <dbReference type="Pfam" id="PF24254"/>
    </source>
</evidence>
<proteinExistence type="predicted"/>
<organism evidence="2 3">
    <name type="scientific">Georgenia subflava</name>
    <dbReference type="NCBI Taxonomy" id="1622177"/>
    <lineage>
        <taxon>Bacteria</taxon>
        <taxon>Bacillati</taxon>
        <taxon>Actinomycetota</taxon>
        <taxon>Actinomycetes</taxon>
        <taxon>Micrococcales</taxon>
        <taxon>Bogoriellaceae</taxon>
        <taxon>Georgenia</taxon>
    </lineage>
</organism>
<dbReference type="AlphaFoldDB" id="A0A6N7ENG8"/>
<evidence type="ECO:0000313" key="3">
    <source>
        <dbReference type="Proteomes" id="UP000437709"/>
    </source>
</evidence>
<feature type="domain" description="DUF7455" evidence="1">
    <location>
        <begin position="22"/>
        <end position="73"/>
    </location>
</feature>